<evidence type="ECO:0000313" key="3">
    <source>
        <dbReference type="Proteomes" id="UP000186074"/>
    </source>
</evidence>
<feature type="signal peptide" evidence="1">
    <location>
        <begin position="1"/>
        <end position="21"/>
    </location>
</feature>
<accession>A0A1P8KIX8</accession>
<dbReference type="AlphaFoldDB" id="A0A1P8KIX8"/>
<sequence length="234" mass="26595">MKKYLLLLITPLIVFAQSYMAKVEPYDSFTIYAQTSGQITTLDKNDETKVVSKTIIKLDSSLEEKELAIYNKQLSLYKKKLSILNASYKKYITIRGKSQSDKDDKLYDLIELQISIESLKLDIKTIQDTLKKKTIAVKNKYIKQFNVNLGDYVTAGTELASAYDISKSKAIVYISDDDYSDIENKKVLINGKEGLAKIEKVDKTLDETFVSAHKVTITLDDNNFGKVLKVEFVK</sequence>
<evidence type="ECO:0000313" key="2">
    <source>
        <dbReference type="EMBL" id="APW64494.1"/>
    </source>
</evidence>
<protein>
    <recommendedName>
        <fullName evidence="4">HlyD family secretion protein</fullName>
    </recommendedName>
</protein>
<evidence type="ECO:0000256" key="1">
    <source>
        <dbReference type="SAM" id="SignalP"/>
    </source>
</evidence>
<keyword evidence="1" id="KW-0732">Signal</keyword>
<evidence type="ECO:0008006" key="4">
    <source>
        <dbReference type="Google" id="ProtNLM"/>
    </source>
</evidence>
<dbReference type="KEGG" id="alp:LPB137_00895"/>
<dbReference type="Proteomes" id="UP000186074">
    <property type="component" value="Chromosome"/>
</dbReference>
<dbReference type="EMBL" id="CP019070">
    <property type="protein sequence ID" value="APW64494.1"/>
    <property type="molecule type" value="Genomic_DNA"/>
</dbReference>
<keyword evidence="3" id="KW-1185">Reference proteome</keyword>
<dbReference type="OrthoDB" id="5343727at2"/>
<feature type="chain" id="PRO_5013247297" description="HlyD family secretion protein" evidence="1">
    <location>
        <begin position="22"/>
        <end position="234"/>
    </location>
</feature>
<dbReference type="STRING" id="1850254.LPB137_00895"/>
<gene>
    <name evidence="2" type="ORF">LPB137_00895</name>
</gene>
<dbReference type="RefSeq" id="WP_076083139.1">
    <property type="nucleotide sequence ID" value="NZ_CP019070.1"/>
</dbReference>
<name>A0A1P8KIX8_9BACT</name>
<organism evidence="2 3">
    <name type="scientific">Poseidonibacter parvus</name>
    <dbReference type="NCBI Taxonomy" id="1850254"/>
    <lineage>
        <taxon>Bacteria</taxon>
        <taxon>Pseudomonadati</taxon>
        <taxon>Campylobacterota</taxon>
        <taxon>Epsilonproteobacteria</taxon>
        <taxon>Campylobacterales</taxon>
        <taxon>Arcobacteraceae</taxon>
        <taxon>Poseidonibacter</taxon>
    </lineage>
</organism>
<reference evidence="2 3" key="1">
    <citation type="submission" date="2017-01" db="EMBL/GenBank/DDBJ databases">
        <title>Genome sequencing of Arcobacter sp. LPB0137.</title>
        <authorList>
            <person name="Lee G.-W."/>
            <person name="Yi H."/>
        </authorList>
    </citation>
    <scope>NUCLEOTIDE SEQUENCE [LARGE SCALE GENOMIC DNA]</scope>
    <source>
        <strain evidence="2 3">LPB0137</strain>
    </source>
</reference>
<proteinExistence type="predicted"/>